<gene>
    <name evidence="21" type="ORF">HK103_001458</name>
</gene>
<evidence type="ECO:0000256" key="15">
    <source>
        <dbReference type="SAM" id="Phobius"/>
    </source>
</evidence>
<dbReference type="SMART" id="SM00326">
    <property type="entry name" value="SH3"/>
    <property type="match status" value="1"/>
</dbReference>
<evidence type="ECO:0000256" key="8">
    <source>
        <dbReference type="ARBA" id="ARBA00022827"/>
    </source>
</evidence>
<organism evidence="21 22">
    <name type="scientific">Boothiomyces macroporosus</name>
    <dbReference type="NCBI Taxonomy" id="261099"/>
    <lineage>
        <taxon>Eukaryota</taxon>
        <taxon>Fungi</taxon>
        <taxon>Fungi incertae sedis</taxon>
        <taxon>Chytridiomycota</taxon>
        <taxon>Chytridiomycota incertae sedis</taxon>
        <taxon>Chytridiomycetes</taxon>
        <taxon>Rhizophydiales</taxon>
        <taxon>Terramycetaceae</taxon>
        <taxon>Boothiomyces</taxon>
    </lineage>
</organism>
<keyword evidence="9" id="KW-0249">Electron transport</keyword>
<evidence type="ECO:0000259" key="19">
    <source>
        <dbReference type="PROSITE" id="PS50939"/>
    </source>
</evidence>
<keyword evidence="10 15" id="KW-1133">Transmembrane helix</keyword>
<feature type="binding site" evidence="13">
    <location>
        <position position="645"/>
    </location>
    <ligand>
        <name>FAD</name>
        <dbReference type="ChEBI" id="CHEBI:57692"/>
    </ligand>
</feature>
<dbReference type="InterPro" id="IPR001199">
    <property type="entry name" value="Cyt_B5-like_heme/steroid-bd"/>
</dbReference>
<dbReference type="EMBL" id="JADGKB010000014">
    <property type="protein sequence ID" value="KAJ3259948.1"/>
    <property type="molecule type" value="Genomic_DNA"/>
</dbReference>
<dbReference type="PROSITE" id="PS50836">
    <property type="entry name" value="DOMON"/>
    <property type="match status" value="1"/>
</dbReference>
<protein>
    <recommendedName>
        <fullName evidence="23">Cytochrome b5 heme-binding domain-containing protein</fullName>
    </recommendedName>
</protein>
<feature type="binding site" evidence="13">
    <location>
        <position position="595"/>
    </location>
    <ligand>
        <name>FAD</name>
        <dbReference type="ChEBI" id="CHEBI:57692"/>
    </ligand>
</feature>
<evidence type="ECO:0000256" key="1">
    <source>
        <dbReference type="ARBA" id="ARBA00001974"/>
    </source>
</evidence>
<dbReference type="Gene3D" id="2.30.30.40">
    <property type="entry name" value="SH3 Domains"/>
    <property type="match status" value="1"/>
</dbReference>
<dbReference type="Gene3D" id="1.20.120.1770">
    <property type="match status" value="1"/>
</dbReference>
<dbReference type="PROSITE" id="PS50939">
    <property type="entry name" value="CYTOCHROME_B561"/>
    <property type="match status" value="1"/>
</dbReference>
<dbReference type="SUPFAM" id="SSF63380">
    <property type="entry name" value="Riboflavin synthase domain-like"/>
    <property type="match status" value="1"/>
</dbReference>
<dbReference type="SUPFAM" id="SSF50044">
    <property type="entry name" value="SH3-domain"/>
    <property type="match status" value="1"/>
</dbReference>
<dbReference type="InterPro" id="IPR039261">
    <property type="entry name" value="FNR_nucleotide-bd"/>
</dbReference>
<dbReference type="Pfam" id="PF00173">
    <property type="entry name" value="Cyt-b5"/>
    <property type="match status" value="1"/>
</dbReference>
<dbReference type="GO" id="GO:0016020">
    <property type="term" value="C:membrane"/>
    <property type="evidence" value="ECO:0007669"/>
    <property type="project" value="UniProtKB-SubCell"/>
</dbReference>
<dbReference type="SUPFAM" id="SSF55856">
    <property type="entry name" value="Cytochrome b5-like heme/steroid binding domain"/>
    <property type="match status" value="1"/>
</dbReference>
<feature type="domain" description="Cytochrome b561" evidence="19">
    <location>
        <begin position="110"/>
        <end position="307"/>
    </location>
</feature>
<comment type="caution">
    <text evidence="21">The sequence shown here is derived from an EMBL/GenBank/DDBJ whole genome shotgun (WGS) entry which is preliminary data.</text>
</comment>
<evidence type="ECO:0000259" key="16">
    <source>
        <dbReference type="PROSITE" id="PS50002"/>
    </source>
</evidence>
<evidence type="ECO:0000256" key="3">
    <source>
        <dbReference type="ARBA" id="ARBA00006105"/>
    </source>
</evidence>
<feature type="domain" description="DOMON" evidence="18">
    <location>
        <begin position="1"/>
        <end position="102"/>
    </location>
</feature>
<dbReference type="InterPro" id="IPR017927">
    <property type="entry name" value="FAD-bd_FR_type"/>
</dbReference>
<feature type="domain" description="SH3" evidence="16">
    <location>
        <begin position="657"/>
        <end position="718"/>
    </location>
</feature>
<dbReference type="PROSITE" id="PS50002">
    <property type="entry name" value="SH3"/>
    <property type="match status" value="1"/>
</dbReference>
<evidence type="ECO:0000313" key="21">
    <source>
        <dbReference type="EMBL" id="KAJ3259948.1"/>
    </source>
</evidence>
<dbReference type="Pfam" id="PF14604">
    <property type="entry name" value="SH3_9"/>
    <property type="match status" value="1"/>
</dbReference>
<dbReference type="PANTHER" id="PTHR19370:SF184">
    <property type="entry name" value="NADH-CYTOCHROME B5 REDUCTASE-LIKE"/>
    <property type="match status" value="1"/>
</dbReference>
<evidence type="ECO:0000256" key="2">
    <source>
        <dbReference type="ARBA" id="ARBA00004370"/>
    </source>
</evidence>
<name>A0AAD5UKE4_9FUNG</name>
<dbReference type="InterPro" id="IPR005018">
    <property type="entry name" value="DOMON_domain"/>
</dbReference>
<dbReference type="InterPro" id="IPR017938">
    <property type="entry name" value="Riboflavin_synthase-like_b-brl"/>
</dbReference>
<evidence type="ECO:0000256" key="5">
    <source>
        <dbReference type="ARBA" id="ARBA00022448"/>
    </source>
</evidence>
<comment type="cofactor">
    <cofactor evidence="1 13">
        <name>FAD</name>
        <dbReference type="ChEBI" id="CHEBI:57692"/>
    </cofactor>
</comment>
<dbReference type="Gene3D" id="2.40.30.10">
    <property type="entry name" value="Translation factors"/>
    <property type="match status" value="1"/>
</dbReference>
<keyword evidence="11" id="KW-0560">Oxidoreductase</keyword>
<feature type="transmembrane region" description="Helical" evidence="15">
    <location>
        <begin position="187"/>
        <end position="205"/>
    </location>
</feature>
<feature type="binding site" evidence="13">
    <location>
        <position position="587"/>
    </location>
    <ligand>
        <name>FAD</name>
        <dbReference type="ChEBI" id="CHEBI:57692"/>
    </ligand>
</feature>
<feature type="binding site" evidence="13">
    <location>
        <position position="570"/>
    </location>
    <ligand>
        <name>FAD</name>
        <dbReference type="ChEBI" id="CHEBI:57692"/>
    </ligand>
</feature>
<feature type="binding site" evidence="13">
    <location>
        <position position="585"/>
    </location>
    <ligand>
        <name>FAD</name>
        <dbReference type="ChEBI" id="CHEBI:57692"/>
    </ligand>
</feature>
<evidence type="ECO:0000256" key="4">
    <source>
        <dbReference type="ARBA" id="ARBA00022443"/>
    </source>
</evidence>
<feature type="binding site" evidence="13">
    <location>
        <position position="594"/>
    </location>
    <ligand>
        <name>FAD</name>
        <dbReference type="ChEBI" id="CHEBI:57692"/>
    </ligand>
</feature>
<evidence type="ECO:0008006" key="23">
    <source>
        <dbReference type="Google" id="ProtNLM"/>
    </source>
</evidence>
<dbReference type="InterPro" id="IPR001834">
    <property type="entry name" value="CBR-like"/>
</dbReference>
<evidence type="ECO:0000256" key="9">
    <source>
        <dbReference type="ARBA" id="ARBA00022982"/>
    </source>
</evidence>
<dbReference type="InterPro" id="IPR036028">
    <property type="entry name" value="SH3-like_dom_sf"/>
</dbReference>
<feature type="transmembrane region" description="Helical" evidence="15">
    <location>
        <begin position="255"/>
        <end position="275"/>
    </location>
</feature>
<feature type="transmembrane region" description="Helical" evidence="15">
    <location>
        <begin position="211"/>
        <end position="234"/>
    </location>
</feature>
<evidence type="ECO:0000256" key="11">
    <source>
        <dbReference type="ARBA" id="ARBA00023002"/>
    </source>
</evidence>
<dbReference type="Gene3D" id="3.10.120.10">
    <property type="entry name" value="Cytochrome b5-like heme/steroid binding domain"/>
    <property type="match status" value="1"/>
</dbReference>
<evidence type="ECO:0000256" key="14">
    <source>
        <dbReference type="PROSITE-ProRule" id="PRU00192"/>
    </source>
</evidence>
<dbReference type="InterPro" id="IPR008333">
    <property type="entry name" value="Cbr1-like_FAD-bd_dom"/>
</dbReference>
<evidence type="ECO:0000256" key="12">
    <source>
        <dbReference type="ARBA" id="ARBA00023136"/>
    </source>
</evidence>
<reference evidence="21" key="1">
    <citation type="submission" date="2020-05" db="EMBL/GenBank/DDBJ databases">
        <title>Phylogenomic resolution of chytrid fungi.</title>
        <authorList>
            <person name="Stajich J.E."/>
            <person name="Amses K."/>
            <person name="Simmons R."/>
            <person name="Seto K."/>
            <person name="Myers J."/>
            <person name="Bonds A."/>
            <person name="Quandt C.A."/>
            <person name="Barry K."/>
            <person name="Liu P."/>
            <person name="Grigoriev I."/>
            <person name="Longcore J.E."/>
            <person name="James T.Y."/>
        </authorList>
    </citation>
    <scope>NUCLEOTIDE SEQUENCE</scope>
    <source>
        <strain evidence="21">PLAUS21</strain>
    </source>
</reference>
<evidence type="ECO:0000256" key="13">
    <source>
        <dbReference type="PIRSR" id="PIRSR601834-1"/>
    </source>
</evidence>
<dbReference type="AlphaFoldDB" id="A0AAD5UKE4"/>
<feature type="transmembrane region" description="Helical" evidence="15">
    <location>
        <begin position="281"/>
        <end position="304"/>
    </location>
</feature>
<keyword evidence="5" id="KW-0813">Transport</keyword>
<keyword evidence="6 13" id="KW-0285">Flavoprotein</keyword>
<evidence type="ECO:0000256" key="6">
    <source>
        <dbReference type="ARBA" id="ARBA00022630"/>
    </source>
</evidence>
<dbReference type="PANTHER" id="PTHR19370">
    <property type="entry name" value="NADH-CYTOCHROME B5 REDUCTASE"/>
    <property type="match status" value="1"/>
</dbReference>
<feature type="binding site" evidence="13">
    <location>
        <position position="572"/>
    </location>
    <ligand>
        <name>FAD</name>
        <dbReference type="ChEBI" id="CHEBI:57692"/>
    </ligand>
</feature>
<proteinExistence type="inferred from homology"/>
<dbReference type="PROSITE" id="PS50255">
    <property type="entry name" value="CYTOCHROME_B5_2"/>
    <property type="match status" value="1"/>
</dbReference>
<keyword evidence="4 14" id="KW-0728">SH3 domain</keyword>
<feature type="domain" description="Cytochrome b5 heme-binding" evidence="17">
    <location>
        <begin position="344"/>
        <end position="400"/>
    </location>
</feature>
<sequence length="821" mass="91715">MDSTDDLKLSWAAVAFGTSMRQSQMIVCHNVGINTLVLHEHQPRGQYLAAPIYDGTFVAVGLSGLSDSNSQTCVFQRPFQPNDSYHFNLDPNAPISMLWSFNPATGINWYGAPFTFHQPNHRGAFEINFSTGEVVSTNVPNFTLKQTHGFSMMFIWLVLFPFGVFYARHFRSYPGWLWVKIGVQSTGVVLVLCAILIAVASIVVYGGVHTIFGTVIASTLLIQITLGVFSRLGLQYDTIDKHRTTFRFFHRASGFILLICAAIQAGLGLEIMYPLEEPRETWPWVLYITVLVVVVSTFLIAEILKRARFEYKDLGYQKLPSSNIDARLQNSTNHNSEAVEPAGKLNFTWESLDKCINAGKMYVVANGKYVYDISMWINSHPGGRIILDAVNGTAGFDAEEYVAKPIVPNRLDPRPFRASASAFSGNSKFSINDHFKSQFDFDMNAHHLSTFDEVDWKYIKRSRRTHIHSRLAIETLASLMVGRMTPKLQSNASVETAITNTGRTFEVHEYRRYALTKIAKVPGSTTNEEVVRLRFCLLYPFDIRDSQPLHFLPGQSIEIQTRVNGNRISRYYTPISGNMNAFEILVKVKPGGAMSQYLAMQECGNRQFKIRGPFGSPLLYDYFEGYNKFNSPETAIFITGGSGITPCVQLVNHLYLSTGFSCKVTMPYAAQLSDELTLNVGESARAIHQYNDGWCYGTNLVTGHEGSYPVSCVTPLGPVKVVLIHVSAIAGKYIGSDIIEGAKLAYPHLLRSYIVSPGDLGPTTLLPIIEQSYMANNTKIFICGPESMNRKVSGMLEHFSWSMKNSVYLLGNSDPEMHQIN</sequence>
<evidence type="ECO:0000259" key="18">
    <source>
        <dbReference type="PROSITE" id="PS50836"/>
    </source>
</evidence>
<dbReference type="SUPFAM" id="SSF52343">
    <property type="entry name" value="Ferredoxin reductase-like, C-terminal NADP-linked domain"/>
    <property type="match status" value="1"/>
</dbReference>
<feature type="transmembrane region" description="Helical" evidence="15">
    <location>
        <begin position="149"/>
        <end position="167"/>
    </location>
</feature>
<evidence type="ECO:0000256" key="10">
    <source>
        <dbReference type="ARBA" id="ARBA00022989"/>
    </source>
</evidence>
<comment type="subcellular location">
    <subcellularLocation>
        <location evidence="2">Membrane</location>
    </subcellularLocation>
</comment>
<keyword evidence="12 15" id="KW-0472">Membrane</keyword>
<dbReference type="GO" id="GO:0016491">
    <property type="term" value="F:oxidoreductase activity"/>
    <property type="evidence" value="ECO:0007669"/>
    <property type="project" value="UniProtKB-KW"/>
</dbReference>
<evidence type="ECO:0000259" key="20">
    <source>
        <dbReference type="PROSITE" id="PS51384"/>
    </source>
</evidence>
<evidence type="ECO:0000313" key="22">
    <source>
        <dbReference type="Proteomes" id="UP001210925"/>
    </source>
</evidence>
<dbReference type="InterPro" id="IPR036400">
    <property type="entry name" value="Cyt_B5-like_heme/steroid_sf"/>
</dbReference>
<dbReference type="PROSITE" id="PS51384">
    <property type="entry name" value="FAD_FR"/>
    <property type="match status" value="1"/>
</dbReference>
<dbReference type="Pfam" id="PF00970">
    <property type="entry name" value="FAD_binding_6"/>
    <property type="match status" value="1"/>
</dbReference>
<evidence type="ECO:0000256" key="7">
    <source>
        <dbReference type="ARBA" id="ARBA00022692"/>
    </source>
</evidence>
<feature type="domain" description="FAD-binding FR-type" evidence="20">
    <location>
        <begin position="508"/>
        <end position="620"/>
    </location>
</feature>
<keyword evidence="7 15" id="KW-0812">Transmembrane</keyword>
<keyword evidence="22" id="KW-1185">Reference proteome</keyword>
<dbReference type="InterPro" id="IPR001452">
    <property type="entry name" value="SH3_domain"/>
</dbReference>
<evidence type="ECO:0000259" key="17">
    <source>
        <dbReference type="PROSITE" id="PS50255"/>
    </source>
</evidence>
<accession>A0AAD5UKE4</accession>
<comment type="similarity">
    <text evidence="3">Belongs to the flavoprotein pyridine nucleotide cytochrome reductase family.</text>
</comment>
<keyword evidence="8 13" id="KW-0274">FAD</keyword>
<dbReference type="InterPro" id="IPR006593">
    <property type="entry name" value="Cyt_b561/ferric_Rdtase_TM"/>
</dbReference>
<dbReference type="Proteomes" id="UP001210925">
    <property type="component" value="Unassembled WGS sequence"/>
</dbReference>
<dbReference type="CDD" id="cd08760">
    <property type="entry name" value="Cyt_b561_FRRS1_like"/>
    <property type="match status" value="1"/>
</dbReference>